<dbReference type="GO" id="GO:0050118">
    <property type="term" value="F:N-acetyldiaminopimelate deacetylase activity"/>
    <property type="evidence" value="ECO:0007669"/>
    <property type="project" value="UniProtKB-ARBA"/>
</dbReference>
<feature type="binding site" evidence="2">
    <location>
        <position position="203"/>
    </location>
    <ligand>
        <name>Mn(2+)</name>
        <dbReference type="ChEBI" id="CHEBI:29035"/>
        <label>2</label>
    </ligand>
</feature>
<dbReference type="InterPro" id="IPR011650">
    <property type="entry name" value="Peptidase_M20_dimer"/>
</dbReference>
<dbReference type="AlphaFoldDB" id="A0A1M5P6R8"/>
<dbReference type="OrthoDB" id="9777385at2"/>
<protein>
    <submittedName>
        <fullName evidence="5">Hippurate hydrolase</fullName>
    </submittedName>
</protein>
<dbReference type="FunFam" id="3.30.70.360:FF:000001">
    <property type="entry name" value="N-acetyldiaminopimelate deacetylase"/>
    <property type="match status" value="1"/>
</dbReference>
<evidence type="ECO:0000256" key="2">
    <source>
        <dbReference type="PIRSR" id="PIRSR005962-1"/>
    </source>
</evidence>
<dbReference type="SUPFAM" id="SSF55031">
    <property type="entry name" value="Bacterial exopeptidase dimerisation domain"/>
    <property type="match status" value="1"/>
</dbReference>
<name>A0A1M5P6R8_9BRAD</name>
<evidence type="ECO:0000313" key="5">
    <source>
        <dbReference type="EMBL" id="SHG97405.1"/>
    </source>
</evidence>
<evidence type="ECO:0000256" key="3">
    <source>
        <dbReference type="SAM" id="SignalP"/>
    </source>
</evidence>
<feature type="binding site" evidence="2">
    <location>
        <position position="176"/>
    </location>
    <ligand>
        <name>Mn(2+)</name>
        <dbReference type="ChEBI" id="CHEBI:29035"/>
        <label>2</label>
    </ligand>
</feature>
<dbReference type="Pfam" id="PF01546">
    <property type="entry name" value="Peptidase_M20"/>
    <property type="match status" value="1"/>
</dbReference>
<feature type="chain" id="PRO_5011957335" evidence="3">
    <location>
        <begin position="25"/>
        <end position="445"/>
    </location>
</feature>
<accession>A0A1M5P6R8</accession>
<reference evidence="5 6" key="1">
    <citation type="submission" date="2016-11" db="EMBL/GenBank/DDBJ databases">
        <authorList>
            <person name="Jaros S."/>
            <person name="Januszkiewicz K."/>
            <person name="Wedrychowicz H."/>
        </authorList>
    </citation>
    <scope>NUCLEOTIDE SEQUENCE [LARGE SCALE GENOMIC DNA]</scope>
    <source>
        <strain evidence="5 6">GAS138</strain>
    </source>
</reference>
<dbReference type="PANTHER" id="PTHR11014:SF63">
    <property type="entry name" value="METALLOPEPTIDASE, PUTATIVE (AFU_ORTHOLOGUE AFUA_6G09600)-RELATED"/>
    <property type="match status" value="1"/>
</dbReference>
<gene>
    <name evidence="5" type="ORF">SAMN05443248_3242</name>
</gene>
<dbReference type="Proteomes" id="UP000189796">
    <property type="component" value="Chromosome I"/>
</dbReference>
<dbReference type="Gene3D" id="3.30.70.360">
    <property type="match status" value="1"/>
</dbReference>
<dbReference type="InterPro" id="IPR017439">
    <property type="entry name" value="Amidohydrolase"/>
</dbReference>
<dbReference type="RefSeq" id="WP_079602240.1">
    <property type="nucleotide sequence ID" value="NZ_LT670817.1"/>
</dbReference>
<dbReference type="Pfam" id="PF07687">
    <property type="entry name" value="M20_dimer"/>
    <property type="match status" value="1"/>
</dbReference>
<keyword evidence="1 5" id="KW-0378">Hydrolase</keyword>
<evidence type="ECO:0000313" key="6">
    <source>
        <dbReference type="Proteomes" id="UP000189796"/>
    </source>
</evidence>
<feature type="binding site" evidence="2">
    <location>
        <position position="411"/>
    </location>
    <ligand>
        <name>Mn(2+)</name>
        <dbReference type="ChEBI" id="CHEBI:29035"/>
        <label>2</label>
    </ligand>
</feature>
<dbReference type="GO" id="GO:0019877">
    <property type="term" value="P:diaminopimelate biosynthetic process"/>
    <property type="evidence" value="ECO:0007669"/>
    <property type="project" value="UniProtKB-ARBA"/>
</dbReference>
<dbReference type="EMBL" id="LT670817">
    <property type="protein sequence ID" value="SHG97405.1"/>
    <property type="molecule type" value="Genomic_DNA"/>
</dbReference>
<keyword evidence="2" id="KW-0479">Metal-binding</keyword>
<sequence>MHRFTKSLLASAALSAASLLPAHAEIDVIRLKAAIGKSVEADYPKLDALYKDIHAHPEIAFQEVKTAAKLAAEMRALGFEVTEKVGKTGLVAIYKNGDGPTIMVRTELDALPMEEKTGLSYASHDKTTWNGRETFVDHSCGHDIHMASWVGTAKTLVGLKDQWQGTLMFIAQPAEETVSGAKAMLADGLFTRFRKPDFAFALHDGPGAYGTITYREGIGSSNSDSLQITFHGRGGHGAAPQRTIDPVMMAARFIVDVQSVISREKDPTEFGVVSIGAIHGGTAENIIPDDVQIFGTIRTFKPEVRAKMLAGIERTAKAAAAMSDAPAPDIRITEGAKAVMNDPAVVETAAKVMKVAFGDKFKTSPPGTPSEDFSEFVNAGVPSMFFNIGVYEPERVAAASNGTGPQLPSNHSPLFAPVPKPTIETGIEAMTLAVLSAFDQHARGK</sequence>
<feature type="domain" description="Peptidase M20 dimerisation" evidence="4">
    <location>
        <begin position="218"/>
        <end position="316"/>
    </location>
</feature>
<evidence type="ECO:0000259" key="4">
    <source>
        <dbReference type="Pfam" id="PF07687"/>
    </source>
</evidence>
<dbReference type="PIRSF" id="PIRSF005962">
    <property type="entry name" value="Pept_M20D_amidohydro"/>
    <property type="match status" value="1"/>
</dbReference>
<dbReference type="Gene3D" id="3.40.630.10">
    <property type="entry name" value="Zn peptidases"/>
    <property type="match status" value="1"/>
</dbReference>
<feature type="binding site" evidence="2">
    <location>
        <position position="140"/>
    </location>
    <ligand>
        <name>Mn(2+)</name>
        <dbReference type="ChEBI" id="CHEBI:29035"/>
        <label>2</label>
    </ligand>
</feature>
<dbReference type="SUPFAM" id="SSF53187">
    <property type="entry name" value="Zn-dependent exopeptidases"/>
    <property type="match status" value="1"/>
</dbReference>
<comment type="cofactor">
    <cofactor evidence="2">
        <name>Mn(2+)</name>
        <dbReference type="ChEBI" id="CHEBI:29035"/>
    </cofactor>
    <text evidence="2">The Mn(2+) ion enhances activity.</text>
</comment>
<organism evidence="5 6">
    <name type="scientific">Bradyrhizobium erythrophlei</name>
    <dbReference type="NCBI Taxonomy" id="1437360"/>
    <lineage>
        <taxon>Bacteria</taxon>
        <taxon>Pseudomonadati</taxon>
        <taxon>Pseudomonadota</taxon>
        <taxon>Alphaproteobacteria</taxon>
        <taxon>Hyphomicrobiales</taxon>
        <taxon>Nitrobacteraceae</taxon>
        <taxon>Bradyrhizobium</taxon>
    </lineage>
</organism>
<dbReference type="InterPro" id="IPR002933">
    <property type="entry name" value="Peptidase_M20"/>
</dbReference>
<dbReference type="InterPro" id="IPR036264">
    <property type="entry name" value="Bact_exopeptidase_dim_dom"/>
</dbReference>
<dbReference type="GO" id="GO:0046872">
    <property type="term" value="F:metal ion binding"/>
    <property type="evidence" value="ECO:0007669"/>
    <property type="project" value="UniProtKB-KW"/>
</dbReference>
<feature type="signal peptide" evidence="3">
    <location>
        <begin position="1"/>
        <end position="24"/>
    </location>
</feature>
<dbReference type="PANTHER" id="PTHR11014">
    <property type="entry name" value="PEPTIDASE M20 FAMILY MEMBER"/>
    <property type="match status" value="1"/>
</dbReference>
<keyword evidence="2" id="KW-0464">Manganese</keyword>
<keyword evidence="3" id="KW-0732">Signal</keyword>
<feature type="binding site" evidence="2">
    <location>
        <position position="142"/>
    </location>
    <ligand>
        <name>Mn(2+)</name>
        <dbReference type="ChEBI" id="CHEBI:29035"/>
        <label>2</label>
    </ligand>
</feature>
<dbReference type="NCBIfam" id="TIGR01891">
    <property type="entry name" value="amidohydrolases"/>
    <property type="match status" value="1"/>
</dbReference>
<evidence type="ECO:0000256" key="1">
    <source>
        <dbReference type="ARBA" id="ARBA00022801"/>
    </source>
</evidence>
<proteinExistence type="predicted"/>